<proteinExistence type="predicted"/>
<gene>
    <name evidence="1" type="ORF">Mal64_09340</name>
</gene>
<accession>A0A5C5ZSM3</accession>
<organism evidence="1 2">
    <name type="scientific">Pseudobythopirellula maris</name>
    <dbReference type="NCBI Taxonomy" id="2527991"/>
    <lineage>
        <taxon>Bacteria</taxon>
        <taxon>Pseudomonadati</taxon>
        <taxon>Planctomycetota</taxon>
        <taxon>Planctomycetia</taxon>
        <taxon>Pirellulales</taxon>
        <taxon>Lacipirellulaceae</taxon>
        <taxon>Pseudobythopirellula</taxon>
    </lineage>
</organism>
<name>A0A5C5ZSM3_9BACT</name>
<evidence type="ECO:0008006" key="3">
    <source>
        <dbReference type="Google" id="ProtNLM"/>
    </source>
</evidence>
<dbReference type="Gene3D" id="3.40.50.150">
    <property type="entry name" value="Vaccinia Virus protein VP39"/>
    <property type="match status" value="1"/>
</dbReference>
<keyword evidence="2" id="KW-1185">Reference proteome</keyword>
<evidence type="ECO:0000313" key="2">
    <source>
        <dbReference type="Proteomes" id="UP000315440"/>
    </source>
</evidence>
<dbReference type="EMBL" id="SJPQ01000001">
    <property type="protein sequence ID" value="TWT90542.1"/>
    <property type="molecule type" value="Genomic_DNA"/>
</dbReference>
<dbReference type="Proteomes" id="UP000315440">
    <property type="component" value="Unassembled WGS sequence"/>
</dbReference>
<evidence type="ECO:0000313" key="1">
    <source>
        <dbReference type="EMBL" id="TWT90542.1"/>
    </source>
</evidence>
<comment type="caution">
    <text evidence="1">The sequence shown here is derived from an EMBL/GenBank/DDBJ whole genome shotgun (WGS) entry which is preliminary data.</text>
</comment>
<protein>
    <recommendedName>
        <fullName evidence="3">Methyltransferase type 11 domain-containing protein</fullName>
    </recommendedName>
</protein>
<dbReference type="InterPro" id="IPR029063">
    <property type="entry name" value="SAM-dependent_MTases_sf"/>
</dbReference>
<dbReference type="SUPFAM" id="SSF53335">
    <property type="entry name" value="S-adenosyl-L-methionine-dependent methyltransferases"/>
    <property type="match status" value="1"/>
</dbReference>
<sequence length="232" mass="26631">MLTKTKHRLARRLGSMASRLSPVSTDQGYELYQYRRADGAFDYDRYREVQVAANKKKINNVWVREENIAFLAEYVKSTLGGASFGLCHGTRRGKEQEWFRKHLGCEVLGTEISDTATEFPHTIQWDFHEVKPEWVDSTDFIYSNSFDHSYDPRTCLNAWMSCVRPGGVCLIEHTSGHEEANEMDPFGAEVTRMPYLVLSWGEGRYCVTEILNAPSKPEGRGYIQYLVVKRLG</sequence>
<dbReference type="AlphaFoldDB" id="A0A5C5ZSM3"/>
<reference evidence="1 2" key="1">
    <citation type="submission" date="2019-02" db="EMBL/GenBank/DDBJ databases">
        <title>Deep-cultivation of Planctomycetes and their phenomic and genomic characterization uncovers novel biology.</title>
        <authorList>
            <person name="Wiegand S."/>
            <person name="Jogler M."/>
            <person name="Boedeker C."/>
            <person name="Pinto D."/>
            <person name="Vollmers J."/>
            <person name="Rivas-Marin E."/>
            <person name="Kohn T."/>
            <person name="Peeters S.H."/>
            <person name="Heuer A."/>
            <person name="Rast P."/>
            <person name="Oberbeckmann S."/>
            <person name="Bunk B."/>
            <person name="Jeske O."/>
            <person name="Meyerdierks A."/>
            <person name="Storesund J.E."/>
            <person name="Kallscheuer N."/>
            <person name="Luecker S."/>
            <person name="Lage O.M."/>
            <person name="Pohl T."/>
            <person name="Merkel B.J."/>
            <person name="Hornburger P."/>
            <person name="Mueller R.-W."/>
            <person name="Bruemmer F."/>
            <person name="Labrenz M."/>
            <person name="Spormann A.M."/>
            <person name="Op Den Camp H."/>
            <person name="Overmann J."/>
            <person name="Amann R."/>
            <person name="Jetten M.S.M."/>
            <person name="Mascher T."/>
            <person name="Medema M.H."/>
            <person name="Devos D.P."/>
            <person name="Kaster A.-K."/>
            <person name="Ovreas L."/>
            <person name="Rohde M."/>
            <person name="Galperin M.Y."/>
            <person name="Jogler C."/>
        </authorList>
    </citation>
    <scope>NUCLEOTIDE SEQUENCE [LARGE SCALE GENOMIC DNA]</scope>
    <source>
        <strain evidence="1 2">Mal64</strain>
    </source>
</reference>